<organism evidence="1 2">
    <name type="scientific">Georgenia halotolerans</name>
    <dbReference type="NCBI Taxonomy" id="3028317"/>
    <lineage>
        <taxon>Bacteria</taxon>
        <taxon>Bacillati</taxon>
        <taxon>Actinomycetota</taxon>
        <taxon>Actinomycetes</taxon>
        <taxon>Micrococcales</taxon>
        <taxon>Bogoriellaceae</taxon>
        <taxon>Georgenia</taxon>
    </lineage>
</organism>
<dbReference type="EMBL" id="JARACI010000265">
    <property type="protein sequence ID" value="MDD9205103.1"/>
    <property type="molecule type" value="Genomic_DNA"/>
</dbReference>
<protein>
    <submittedName>
        <fullName evidence="1">Recombinase family protein</fullName>
    </submittedName>
</protein>
<proteinExistence type="predicted"/>
<dbReference type="Proteomes" id="UP001165561">
    <property type="component" value="Unassembled WGS sequence"/>
</dbReference>
<evidence type="ECO:0000313" key="2">
    <source>
        <dbReference type="Proteomes" id="UP001165561"/>
    </source>
</evidence>
<sequence length="149" mass="16635">SALLEEWIAEAVLYRLDSPAMTEALTPAQDDTEAAALRKKVVALRHRQEELADMYATGEVDRAGWSRASSKISTELRRHESSLASMTRRSVAEPYIGKGEELRAQWSEMNLDRQVAIVKAVLNSVTILPATTPGRHGLDPARVRPDWRL</sequence>
<gene>
    <name evidence="1" type="ORF">PU560_01320</name>
</gene>
<reference evidence="1" key="1">
    <citation type="submission" date="2023-02" db="EMBL/GenBank/DDBJ databases">
        <title>Georgenia sp.10Sc9-8, isolated from a soil sample collected from the Taklamakan desert.</title>
        <authorList>
            <person name="Liu S."/>
        </authorList>
    </citation>
    <scope>NUCLEOTIDE SEQUENCE</scope>
    <source>
        <strain evidence="1">10Sc9-8</strain>
    </source>
</reference>
<comment type="caution">
    <text evidence="1">The sequence shown here is derived from an EMBL/GenBank/DDBJ whole genome shotgun (WGS) entry which is preliminary data.</text>
</comment>
<feature type="non-terminal residue" evidence="1">
    <location>
        <position position="1"/>
    </location>
</feature>
<name>A0ABT5TSS8_9MICO</name>
<accession>A0ABT5TSS8</accession>
<keyword evidence="2" id="KW-1185">Reference proteome</keyword>
<evidence type="ECO:0000313" key="1">
    <source>
        <dbReference type="EMBL" id="MDD9205103.1"/>
    </source>
</evidence>